<dbReference type="RefSeq" id="WP_012003695.1">
    <property type="nucleotide sequence ID" value="NC_009828.1"/>
</dbReference>
<dbReference type="OrthoDB" id="9862540at2"/>
<reference evidence="1 2" key="1">
    <citation type="submission" date="2007-08" db="EMBL/GenBank/DDBJ databases">
        <title>Complete sequence of Thermotoga lettingae TMO.</title>
        <authorList>
            <consortium name="US DOE Joint Genome Institute"/>
            <person name="Copeland A."/>
            <person name="Lucas S."/>
            <person name="Lapidus A."/>
            <person name="Barry K."/>
            <person name="Glavina del Rio T."/>
            <person name="Dalin E."/>
            <person name="Tice H."/>
            <person name="Pitluck S."/>
            <person name="Foster B."/>
            <person name="Bruce D."/>
            <person name="Schmutz J."/>
            <person name="Larimer F."/>
            <person name="Land M."/>
            <person name="Hauser L."/>
            <person name="Kyrpides N."/>
            <person name="Mikhailova N."/>
            <person name="Nelson K."/>
            <person name="Gogarten J.P."/>
            <person name="Noll K."/>
            <person name="Richardson P."/>
        </authorList>
    </citation>
    <scope>NUCLEOTIDE SEQUENCE [LARGE SCALE GENOMIC DNA]</scope>
    <source>
        <strain evidence="2">ATCC BAA-301 / DSM 14385 / NBRC 107922 / TMO</strain>
    </source>
</reference>
<accession>A8F7T5</accession>
<dbReference type="Proteomes" id="UP000002016">
    <property type="component" value="Chromosome"/>
</dbReference>
<evidence type="ECO:0000313" key="1">
    <source>
        <dbReference type="EMBL" id="ABV34219.1"/>
    </source>
</evidence>
<organism evidence="1 2">
    <name type="scientific">Pseudothermotoga lettingae (strain ATCC BAA-301 / DSM 14385 / NBRC 107922 / TMO)</name>
    <name type="common">Thermotoga lettingae</name>
    <dbReference type="NCBI Taxonomy" id="416591"/>
    <lineage>
        <taxon>Bacteria</taxon>
        <taxon>Thermotogati</taxon>
        <taxon>Thermotogota</taxon>
        <taxon>Thermotogae</taxon>
        <taxon>Thermotogales</taxon>
        <taxon>Thermotogaceae</taxon>
        <taxon>Pseudothermotoga</taxon>
    </lineage>
</organism>
<dbReference type="HOGENOM" id="CLU_1553973_0_0_0"/>
<name>A8F7T5_PSELT</name>
<sequence length="174" mass="19864">MRHIDDFTIDYFHDSQEAMKLYETIQNLEKDLSITLKIGNNEYFGNINVAAYTVENENEFPSLTALIALHGESTINTLTEKGADFSETSLLGELSFIKNFSKHLATLIWLDSLEEDFALIELGNGVICITKYSDIKNINQEELAKKIVREYAKRHFGAERNYTVKVRTGSLIDF</sequence>
<dbReference type="EMBL" id="CP000812">
    <property type="protein sequence ID" value="ABV34219.1"/>
    <property type="molecule type" value="Genomic_DNA"/>
</dbReference>
<dbReference type="STRING" id="416591.Tlet_1665"/>
<protein>
    <submittedName>
        <fullName evidence="1">Uncharacterized protein</fullName>
    </submittedName>
</protein>
<reference evidence="1 2" key="2">
    <citation type="journal article" date="2009" name="Proc. Natl. Acad. Sci. U.S.A.">
        <title>On the chimeric nature, thermophilic origin, and phylogenetic placement of the Thermotogales.</title>
        <authorList>
            <person name="Zhaxybayeva O."/>
            <person name="Swithers K.S."/>
            <person name="Lapierre P."/>
            <person name="Fournier G.P."/>
            <person name="Bickhart D.M."/>
            <person name="DeBoy R.T."/>
            <person name="Nelson K.E."/>
            <person name="Nesbo C.L."/>
            <person name="Doolittle W.F."/>
            <person name="Gogarten J.P."/>
            <person name="Noll K.M."/>
        </authorList>
    </citation>
    <scope>NUCLEOTIDE SEQUENCE [LARGE SCALE GENOMIC DNA]</scope>
    <source>
        <strain evidence="2">ATCC BAA-301 / DSM 14385 / NBRC 107922 / TMO</strain>
    </source>
</reference>
<dbReference type="AlphaFoldDB" id="A8F7T5"/>
<dbReference type="KEGG" id="tle:Tlet_1665"/>
<proteinExistence type="predicted"/>
<gene>
    <name evidence="1" type="ordered locus">Tlet_1665</name>
</gene>
<evidence type="ECO:0000313" key="2">
    <source>
        <dbReference type="Proteomes" id="UP000002016"/>
    </source>
</evidence>
<keyword evidence="2" id="KW-1185">Reference proteome</keyword>